<evidence type="ECO:0000313" key="2">
    <source>
        <dbReference type="Proteomes" id="UP000315648"/>
    </source>
</evidence>
<keyword evidence="2" id="KW-1185">Reference proteome</keyword>
<proteinExistence type="predicted"/>
<dbReference type="Proteomes" id="UP000315648">
    <property type="component" value="Unassembled WGS sequence"/>
</dbReference>
<sequence length="107" mass="11630">MAKKSAPTPAPLTFDLPVSLIAKIETHRKKLGFKSTSEVVRLAIGEFNLDRYESDASEHRQISVRLPGPTKVALVKAAKKKRVSVGELLRVAIEALPAKATAKKGKK</sequence>
<dbReference type="RefSeq" id="WP_144228370.1">
    <property type="nucleotide sequence ID" value="NZ_CBCRVV010000001.1"/>
</dbReference>
<gene>
    <name evidence="1" type="ORF">FPL22_01590</name>
</gene>
<accession>A0A556QN18</accession>
<name>A0A556QN18_9BACT</name>
<protein>
    <submittedName>
        <fullName evidence="1">CopG family transcriptional regulator</fullName>
    </submittedName>
</protein>
<organism evidence="1 2">
    <name type="scientific">Rariglobus hedericola</name>
    <dbReference type="NCBI Taxonomy" id="2597822"/>
    <lineage>
        <taxon>Bacteria</taxon>
        <taxon>Pseudomonadati</taxon>
        <taxon>Verrucomicrobiota</taxon>
        <taxon>Opitutia</taxon>
        <taxon>Opitutales</taxon>
        <taxon>Opitutaceae</taxon>
        <taxon>Rariglobus</taxon>
    </lineage>
</organism>
<evidence type="ECO:0000313" key="1">
    <source>
        <dbReference type="EMBL" id="TSJ78029.1"/>
    </source>
</evidence>
<reference evidence="1 2" key="1">
    <citation type="submission" date="2019-07" db="EMBL/GenBank/DDBJ databases">
        <title>Description of 53C-WASEF.</title>
        <authorList>
            <person name="Pitt A."/>
            <person name="Hahn M.W."/>
        </authorList>
    </citation>
    <scope>NUCLEOTIDE SEQUENCE [LARGE SCALE GENOMIC DNA]</scope>
    <source>
        <strain evidence="1 2">53C-WASEF</strain>
    </source>
</reference>
<comment type="caution">
    <text evidence="1">The sequence shown here is derived from an EMBL/GenBank/DDBJ whole genome shotgun (WGS) entry which is preliminary data.</text>
</comment>
<dbReference type="CDD" id="cd22231">
    <property type="entry name" value="RHH_NikR_HicB-like"/>
    <property type="match status" value="1"/>
</dbReference>
<dbReference type="AlphaFoldDB" id="A0A556QN18"/>
<dbReference type="EMBL" id="VMBG01000001">
    <property type="protein sequence ID" value="TSJ78029.1"/>
    <property type="molecule type" value="Genomic_DNA"/>
</dbReference>
<dbReference type="OrthoDB" id="197139at2"/>